<sequence>MELSLPGTVNEVLPIEEASQLGYARRVAQRLAESVGLDETAAGRVALVTMELGTNLLKHADAGVLYLRAVPGRDCQGVEVLAVDRGPGFDLGICQVDGYSTRGTQGSGLGALQRQADVFDAYSEGRGSVVMARVYPRGGARDLPLGVMHQALEGETACGDGWHLVADGARLSVVLIDGLGHGEDAEHAARAGTRAFAQAPFDSPSMLFSEMNQAMTSTRGGAVALAQFEAGQGRLTFAGIGNIGVTLLGPGKARGLVSLPGIVGAQFRKVQSFDYPDIAGQLLVLFSDGLRSRWSLDDYPGLRFRHPAVIAAVLHRDFRRGRDDVTVMAIALEALSD</sequence>
<dbReference type="InterPro" id="IPR003594">
    <property type="entry name" value="HATPase_dom"/>
</dbReference>
<dbReference type="Gene3D" id="3.30.565.10">
    <property type="entry name" value="Histidine kinase-like ATPase, C-terminal domain"/>
    <property type="match status" value="1"/>
</dbReference>
<dbReference type="Proteomes" id="UP000182276">
    <property type="component" value="Unassembled WGS sequence"/>
</dbReference>
<keyword evidence="3" id="KW-1185">Reference proteome</keyword>
<dbReference type="Pfam" id="PF13581">
    <property type="entry name" value="HATPase_c_2"/>
    <property type="match status" value="1"/>
</dbReference>
<dbReference type="PANTHER" id="PTHR35801:SF1">
    <property type="entry name" value="PHOSPHOSERINE PHOSPHATASE RSBX"/>
    <property type="match status" value="1"/>
</dbReference>
<organism evidence="2 3">
    <name type="scientific">Stutzerimonas balearica DSM 6083</name>
    <dbReference type="NCBI Taxonomy" id="1123016"/>
    <lineage>
        <taxon>Bacteria</taxon>
        <taxon>Pseudomonadati</taxon>
        <taxon>Pseudomonadota</taxon>
        <taxon>Gammaproteobacteria</taxon>
        <taxon>Pseudomonadales</taxon>
        <taxon>Pseudomonadaceae</taxon>
        <taxon>Stutzerimonas</taxon>
    </lineage>
</organism>
<dbReference type="EMBL" id="FNHO01000005">
    <property type="protein sequence ID" value="SDM47477.1"/>
    <property type="molecule type" value="Genomic_DNA"/>
</dbReference>
<evidence type="ECO:0000313" key="3">
    <source>
        <dbReference type="Proteomes" id="UP000182276"/>
    </source>
</evidence>
<dbReference type="InterPro" id="IPR036890">
    <property type="entry name" value="HATPase_C_sf"/>
</dbReference>
<proteinExistence type="predicted"/>
<name>A0ABY0R4V8_9GAMM</name>
<dbReference type="InterPro" id="IPR039248">
    <property type="entry name" value="Ptase_RsbX"/>
</dbReference>
<evidence type="ECO:0000313" key="2">
    <source>
        <dbReference type="EMBL" id="SDM47477.1"/>
    </source>
</evidence>
<dbReference type="InterPro" id="IPR001932">
    <property type="entry name" value="PPM-type_phosphatase-like_dom"/>
</dbReference>
<reference evidence="2 3" key="1">
    <citation type="submission" date="2016-10" db="EMBL/GenBank/DDBJ databases">
        <authorList>
            <person name="Varghese N."/>
            <person name="Submissions S."/>
        </authorList>
    </citation>
    <scope>NUCLEOTIDE SEQUENCE [LARGE SCALE GENOMIC DNA]</scope>
    <source>
        <strain evidence="2 3">DSM 6083</strain>
    </source>
</reference>
<comment type="caution">
    <text evidence="2">The sequence shown here is derived from an EMBL/GenBank/DDBJ whole genome shotgun (WGS) entry which is preliminary data.</text>
</comment>
<dbReference type="SUPFAM" id="SSF55874">
    <property type="entry name" value="ATPase domain of HSP90 chaperone/DNA topoisomerase II/histidine kinase"/>
    <property type="match status" value="1"/>
</dbReference>
<dbReference type="SUPFAM" id="SSF81606">
    <property type="entry name" value="PP2C-like"/>
    <property type="match status" value="1"/>
</dbReference>
<feature type="domain" description="PPM-type phosphatase" evidence="1">
    <location>
        <begin position="142"/>
        <end position="332"/>
    </location>
</feature>
<dbReference type="InterPro" id="IPR036457">
    <property type="entry name" value="PPM-type-like_dom_sf"/>
</dbReference>
<dbReference type="Gene3D" id="3.60.40.10">
    <property type="entry name" value="PPM-type phosphatase domain"/>
    <property type="match status" value="1"/>
</dbReference>
<dbReference type="Pfam" id="PF07228">
    <property type="entry name" value="SpoIIE"/>
    <property type="match status" value="1"/>
</dbReference>
<accession>A0ABY0R4V8</accession>
<protein>
    <submittedName>
        <fullName evidence="2">Anti-sigma regulatory factor (Ser/Thr protein kinase)</fullName>
    </submittedName>
</protein>
<dbReference type="SMART" id="SM00331">
    <property type="entry name" value="PP2C_SIG"/>
    <property type="match status" value="1"/>
</dbReference>
<gene>
    <name evidence="2" type="ORF">SAMN05660875_105116</name>
</gene>
<dbReference type="PANTHER" id="PTHR35801">
    <property type="entry name" value="PHOSPHOSERINE PHOSPHATASE RSBX"/>
    <property type="match status" value="1"/>
</dbReference>
<evidence type="ECO:0000259" key="1">
    <source>
        <dbReference type="SMART" id="SM00331"/>
    </source>
</evidence>